<evidence type="ECO:0000256" key="11">
    <source>
        <dbReference type="ARBA" id="ARBA00072251"/>
    </source>
</evidence>
<dbReference type="OrthoDB" id="9812701at2"/>
<name>A0A2N6PFD4_9MICO</name>
<feature type="transmembrane region" description="Helical" evidence="12">
    <location>
        <begin position="161"/>
        <end position="182"/>
    </location>
</feature>
<evidence type="ECO:0000256" key="8">
    <source>
        <dbReference type="ARBA" id="ARBA00022989"/>
    </source>
</evidence>
<dbReference type="GO" id="GO:0005886">
    <property type="term" value="C:plasma membrane"/>
    <property type="evidence" value="ECO:0007669"/>
    <property type="project" value="UniProtKB-SubCell"/>
</dbReference>
<evidence type="ECO:0000256" key="12">
    <source>
        <dbReference type="RuleBase" id="RU363032"/>
    </source>
</evidence>
<protein>
    <recommendedName>
        <fullName evidence="11">Oligopeptide transport system permease protein OppC</fullName>
    </recommendedName>
</protein>
<evidence type="ECO:0000256" key="10">
    <source>
        <dbReference type="ARBA" id="ARBA00024202"/>
    </source>
</evidence>
<evidence type="ECO:0000256" key="1">
    <source>
        <dbReference type="ARBA" id="ARBA00004429"/>
    </source>
</evidence>
<keyword evidence="5 12" id="KW-0812">Transmembrane</keyword>
<feature type="transmembrane region" description="Helical" evidence="12">
    <location>
        <begin position="294"/>
        <end position="316"/>
    </location>
</feature>
<keyword evidence="3" id="KW-1003">Cell membrane</keyword>
<evidence type="ECO:0000313" key="16">
    <source>
        <dbReference type="EMBL" id="QIN28736.1"/>
    </source>
</evidence>
<organism evidence="15 17">
    <name type="scientific">Brevibacterium luteolum</name>
    <dbReference type="NCBI Taxonomy" id="199591"/>
    <lineage>
        <taxon>Bacteria</taxon>
        <taxon>Bacillati</taxon>
        <taxon>Actinomycetota</taxon>
        <taxon>Actinomycetes</taxon>
        <taxon>Micrococcales</taxon>
        <taxon>Brevibacteriaceae</taxon>
        <taxon>Brevibacterium</taxon>
    </lineage>
</organism>
<dbReference type="AlphaFoldDB" id="A0A2N6PFD4"/>
<evidence type="ECO:0000313" key="18">
    <source>
        <dbReference type="Proteomes" id="UP000501518"/>
    </source>
</evidence>
<dbReference type="InterPro" id="IPR000515">
    <property type="entry name" value="MetI-like"/>
</dbReference>
<feature type="region of interest" description="Disordered" evidence="13">
    <location>
        <begin position="331"/>
        <end position="403"/>
    </location>
</feature>
<comment type="subcellular location">
    <subcellularLocation>
        <location evidence="1">Cell inner membrane</location>
        <topology evidence="1">Multi-pass membrane protein</topology>
    </subcellularLocation>
    <subcellularLocation>
        <location evidence="12">Cell membrane</location>
        <topology evidence="12">Multi-pass membrane protein</topology>
    </subcellularLocation>
</comment>
<feature type="domain" description="ABC transmembrane type-1" evidence="14">
    <location>
        <begin position="122"/>
        <end position="313"/>
    </location>
</feature>
<accession>A0A2N6PFD4</accession>
<keyword evidence="4" id="KW-0997">Cell inner membrane</keyword>
<dbReference type="GO" id="GO:0015031">
    <property type="term" value="P:protein transport"/>
    <property type="evidence" value="ECO:0007669"/>
    <property type="project" value="UniProtKB-KW"/>
</dbReference>
<dbReference type="EMBL" id="PNFZ01000007">
    <property type="protein sequence ID" value="PMB97382.1"/>
    <property type="molecule type" value="Genomic_DNA"/>
</dbReference>
<reference evidence="16 18" key="2">
    <citation type="submission" date="2019-02" db="EMBL/GenBank/DDBJ databases">
        <title>Complete Genome Sequence and Methylome Analysis of Brevibacterium luteolum NEB1784.</title>
        <authorList>
            <person name="Fomenkov A."/>
            <person name="Roberts R.J."/>
        </authorList>
    </citation>
    <scope>NUCLEOTIDE SEQUENCE [LARGE SCALE GENOMIC DNA]</scope>
    <source>
        <strain evidence="16 18">NEB1784</strain>
    </source>
</reference>
<evidence type="ECO:0000256" key="5">
    <source>
        <dbReference type="ARBA" id="ARBA00022692"/>
    </source>
</evidence>
<feature type="transmembrane region" description="Helical" evidence="12">
    <location>
        <begin position="188"/>
        <end position="206"/>
    </location>
</feature>
<keyword evidence="8 12" id="KW-1133">Transmembrane helix</keyword>
<dbReference type="RefSeq" id="WP_102162731.1">
    <property type="nucleotide sequence ID" value="NZ_CP035810.1"/>
</dbReference>
<evidence type="ECO:0000256" key="7">
    <source>
        <dbReference type="ARBA" id="ARBA00022927"/>
    </source>
</evidence>
<dbReference type="CDD" id="cd06261">
    <property type="entry name" value="TM_PBP2"/>
    <property type="match status" value="1"/>
</dbReference>
<evidence type="ECO:0000313" key="15">
    <source>
        <dbReference type="EMBL" id="PMB97382.1"/>
    </source>
</evidence>
<dbReference type="Proteomes" id="UP000235703">
    <property type="component" value="Unassembled WGS sequence"/>
</dbReference>
<evidence type="ECO:0000256" key="9">
    <source>
        <dbReference type="ARBA" id="ARBA00023136"/>
    </source>
</evidence>
<keyword evidence="7" id="KW-0653">Protein transport</keyword>
<keyword evidence="9 12" id="KW-0472">Membrane</keyword>
<evidence type="ECO:0000256" key="2">
    <source>
        <dbReference type="ARBA" id="ARBA00022448"/>
    </source>
</evidence>
<keyword evidence="17" id="KW-1185">Reference proteome</keyword>
<feature type="transmembrane region" description="Helical" evidence="12">
    <location>
        <begin position="122"/>
        <end position="149"/>
    </location>
</feature>
<evidence type="ECO:0000256" key="4">
    <source>
        <dbReference type="ARBA" id="ARBA00022519"/>
    </source>
</evidence>
<dbReference type="KEGG" id="blut:EW640_05180"/>
<dbReference type="GO" id="GO:0015833">
    <property type="term" value="P:peptide transport"/>
    <property type="evidence" value="ECO:0007669"/>
    <property type="project" value="UniProtKB-KW"/>
</dbReference>
<proteinExistence type="inferred from homology"/>
<evidence type="ECO:0000313" key="17">
    <source>
        <dbReference type="Proteomes" id="UP000235703"/>
    </source>
</evidence>
<dbReference type="GO" id="GO:0055085">
    <property type="term" value="P:transmembrane transport"/>
    <property type="evidence" value="ECO:0007669"/>
    <property type="project" value="InterPro"/>
</dbReference>
<dbReference type="SUPFAM" id="SSF161098">
    <property type="entry name" value="MetI-like"/>
    <property type="match status" value="1"/>
</dbReference>
<evidence type="ECO:0000256" key="3">
    <source>
        <dbReference type="ARBA" id="ARBA00022475"/>
    </source>
</evidence>
<dbReference type="InterPro" id="IPR035906">
    <property type="entry name" value="MetI-like_sf"/>
</dbReference>
<dbReference type="Pfam" id="PF12911">
    <property type="entry name" value="OppC_N"/>
    <property type="match status" value="1"/>
</dbReference>
<sequence length="403" mass="43576">MTTSLPDPSKHEDTHTLEGDNAIEAQETAGLSQGQIVWRRFIRHKGAIAGLTIVLLIAILAYSSVGVGPIPGWWMFNHYNTNDVMNGGAPTWQLSNIFSLGEHPFGQDDIGRDNFARVMKGIQISIMVMLVMGALSLVVGVLIGSLAGYYRKRIDDVLMRITDLFITLPVIVVGAVLGVLAGKYSSPLLLAICLGLILWPGLARLVRGDFLSLREREFVDSARVAGASDFRIIFKHMLPNAMGVIIVNTTLLMSQAIVLETALSFLGFGVTAPDVSLGQLINEYQSSFSTRPWLFWWPGLFIIVIALCVNFIGDGLRDAFDPRQKRIPSKKEMLKAQVRKPERTEEEAAAAVTTGAGATGMPYAESAPAEGPDRPGPAGTVNTHEDPGDNSPGGVDDTDGPKH</sequence>
<feature type="transmembrane region" description="Helical" evidence="12">
    <location>
        <begin position="241"/>
        <end position="268"/>
    </location>
</feature>
<feature type="compositionally biased region" description="Basic and acidic residues" evidence="13">
    <location>
        <begin position="331"/>
        <end position="343"/>
    </location>
</feature>
<dbReference type="Pfam" id="PF00528">
    <property type="entry name" value="BPD_transp_1"/>
    <property type="match status" value="1"/>
</dbReference>
<reference evidence="15 17" key="1">
    <citation type="submission" date="2017-09" db="EMBL/GenBank/DDBJ databases">
        <title>Bacterial strain isolated from the female urinary microbiota.</title>
        <authorList>
            <person name="Thomas-White K."/>
            <person name="Kumar N."/>
            <person name="Forster S."/>
            <person name="Putonti C."/>
            <person name="Lawley T."/>
            <person name="Wolfe A.J."/>
        </authorList>
    </citation>
    <scope>NUCLEOTIDE SEQUENCE [LARGE SCALE GENOMIC DNA]</scope>
    <source>
        <strain evidence="15 17">UMB0680</strain>
    </source>
</reference>
<evidence type="ECO:0000256" key="13">
    <source>
        <dbReference type="SAM" id="MobiDB-lite"/>
    </source>
</evidence>
<keyword evidence="2 12" id="KW-0813">Transport</keyword>
<evidence type="ECO:0000256" key="6">
    <source>
        <dbReference type="ARBA" id="ARBA00022856"/>
    </source>
</evidence>
<dbReference type="Proteomes" id="UP000501518">
    <property type="component" value="Chromosome"/>
</dbReference>
<comment type="similarity">
    <text evidence="10">Belongs to the binding-protein-dependent transport system permease family. OppBC subfamily.</text>
</comment>
<gene>
    <name evidence="15" type="ORF">CJ198_11380</name>
    <name evidence="16" type="ORF">EW640_05180</name>
</gene>
<feature type="compositionally biased region" description="Low complexity" evidence="13">
    <location>
        <begin position="349"/>
        <end position="360"/>
    </location>
</feature>
<dbReference type="PROSITE" id="PS50928">
    <property type="entry name" value="ABC_TM1"/>
    <property type="match status" value="1"/>
</dbReference>
<feature type="transmembrane region" description="Helical" evidence="12">
    <location>
        <begin position="48"/>
        <end position="76"/>
    </location>
</feature>
<dbReference type="EMBL" id="CP035810">
    <property type="protein sequence ID" value="QIN28736.1"/>
    <property type="molecule type" value="Genomic_DNA"/>
</dbReference>
<dbReference type="PANTHER" id="PTHR43386">
    <property type="entry name" value="OLIGOPEPTIDE TRANSPORT SYSTEM PERMEASE PROTEIN APPC"/>
    <property type="match status" value="1"/>
</dbReference>
<keyword evidence="6" id="KW-0571">Peptide transport</keyword>
<dbReference type="InterPro" id="IPR050366">
    <property type="entry name" value="BP-dependent_transpt_permease"/>
</dbReference>
<dbReference type="PANTHER" id="PTHR43386:SF2">
    <property type="entry name" value="OLIGOPEPTIDE TRANSPORT SYSTEM PERMEASE PROTEIN OPPC"/>
    <property type="match status" value="1"/>
</dbReference>
<evidence type="ECO:0000259" key="14">
    <source>
        <dbReference type="PROSITE" id="PS50928"/>
    </source>
</evidence>
<dbReference type="Gene3D" id="1.10.3720.10">
    <property type="entry name" value="MetI-like"/>
    <property type="match status" value="1"/>
</dbReference>
<dbReference type="InterPro" id="IPR025966">
    <property type="entry name" value="OppC_N"/>
</dbReference>